<dbReference type="SUPFAM" id="SSF54593">
    <property type="entry name" value="Glyoxalase/Bleomycin resistance protein/Dihydroxybiphenyl dioxygenase"/>
    <property type="match status" value="1"/>
</dbReference>
<dbReference type="InterPro" id="IPR053863">
    <property type="entry name" value="Glyoxy/Ble-like_N"/>
</dbReference>
<proteinExistence type="predicted"/>
<dbReference type="AlphaFoldDB" id="A0A1E8Q488"/>
<dbReference type="Pfam" id="PF22677">
    <property type="entry name" value="Ble-like_N"/>
    <property type="match status" value="1"/>
</dbReference>
<dbReference type="PANTHER" id="PTHR36503">
    <property type="entry name" value="BLR2520 PROTEIN"/>
    <property type="match status" value="1"/>
</dbReference>
<dbReference type="Gene3D" id="3.10.180.10">
    <property type="entry name" value="2,3-Dihydroxybiphenyl 1,2-Dioxygenase, domain 1"/>
    <property type="match status" value="1"/>
</dbReference>
<dbReference type="PANTHER" id="PTHR36503:SF2">
    <property type="entry name" value="BLR2408 PROTEIN"/>
    <property type="match status" value="1"/>
</dbReference>
<dbReference type="OrthoDB" id="4265398at2"/>
<evidence type="ECO:0000259" key="1">
    <source>
        <dbReference type="PROSITE" id="PS51819"/>
    </source>
</evidence>
<dbReference type="InterPro" id="IPR029068">
    <property type="entry name" value="Glyas_Bleomycin-R_OHBP_Dase"/>
</dbReference>
<gene>
    <name evidence="2" type="ORF">BEL07_12370</name>
</gene>
<feature type="domain" description="VOC" evidence="1">
    <location>
        <begin position="3"/>
        <end position="126"/>
    </location>
</feature>
<evidence type="ECO:0000313" key="3">
    <source>
        <dbReference type="Proteomes" id="UP000178953"/>
    </source>
</evidence>
<comment type="caution">
    <text evidence="2">The sequence shown here is derived from an EMBL/GenBank/DDBJ whole genome shotgun (WGS) entry which is preliminary data.</text>
</comment>
<keyword evidence="3" id="KW-1185">Reference proteome</keyword>
<protein>
    <submittedName>
        <fullName evidence="2">Glyoxalase</fullName>
    </submittedName>
</protein>
<dbReference type="EMBL" id="MCHX01000025">
    <property type="protein sequence ID" value="OFJ53403.1"/>
    <property type="molecule type" value="Genomic_DNA"/>
</dbReference>
<dbReference type="InterPro" id="IPR037523">
    <property type="entry name" value="VOC_core"/>
</dbReference>
<reference evidence="2 3" key="1">
    <citation type="submission" date="2016-09" db="EMBL/GenBank/DDBJ databases">
        <title>genome sequence of Mycobacterium sp. 739 SCH.</title>
        <authorList>
            <person name="Greninger A.L."/>
            <person name="Qin X."/>
            <person name="Jerome K."/>
            <person name="Vora S."/>
            <person name="Quinn K."/>
        </authorList>
    </citation>
    <scope>NUCLEOTIDE SEQUENCE [LARGE SCALE GENOMIC DNA]</scope>
    <source>
        <strain evidence="2 3">SCH</strain>
    </source>
</reference>
<accession>A0A1E8Q488</accession>
<dbReference type="PROSITE" id="PS51819">
    <property type="entry name" value="VOC"/>
    <property type="match status" value="1"/>
</dbReference>
<evidence type="ECO:0000313" key="2">
    <source>
        <dbReference type="EMBL" id="OFJ53403.1"/>
    </source>
</evidence>
<dbReference type="Proteomes" id="UP000178953">
    <property type="component" value="Unassembled WGS sequence"/>
</dbReference>
<sequence>MHSMIFVNLPVADVGRSRGFFTALGYSVNEDYSGDDALTLVLGENQFAMLLQRDVFDALHAARTADAWQTKECVVCLGVDSRAGVDQLVDRALAAGAKPGDSEDHGTMYGRSFHDLDGHSWQIFWFDPNQ</sequence>
<name>A0A1E8Q488_9MYCO</name>
<organism evidence="2 3">
    <name type="scientific">Mycolicibacterium grossiae</name>
    <dbReference type="NCBI Taxonomy" id="1552759"/>
    <lineage>
        <taxon>Bacteria</taxon>
        <taxon>Bacillati</taxon>
        <taxon>Actinomycetota</taxon>
        <taxon>Actinomycetes</taxon>
        <taxon>Mycobacteriales</taxon>
        <taxon>Mycobacteriaceae</taxon>
        <taxon>Mycolicibacterium</taxon>
    </lineage>
</organism>
<dbReference type="RefSeq" id="WP_070353403.1">
    <property type="nucleotide sequence ID" value="NZ_CP043474.1"/>
</dbReference>